<dbReference type="InterPro" id="IPR005584">
    <property type="entry name" value="DNA_gyrase_inhibitor_YacG"/>
</dbReference>
<dbReference type="PANTHER" id="PTHR36150:SF1">
    <property type="entry name" value="DNA GYRASE INHIBITOR YACG"/>
    <property type="match status" value="1"/>
</dbReference>
<dbReference type="PANTHER" id="PTHR36150">
    <property type="entry name" value="DNA GYRASE INHIBITOR YACG"/>
    <property type="match status" value="1"/>
</dbReference>
<evidence type="ECO:0000313" key="5">
    <source>
        <dbReference type="Proteomes" id="UP001418637"/>
    </source>
</evidence>
<feature type="binding site" evidence="3">
    <location>
        <position position="35"/>
    </location>
    <ligand>
        <name>Zn(2+)</name>
        <dbReference type="ChEBI" id="CHEBI:29105"/>
    </ligand>
</feature>
<name>A0ABV0BHP5_9HYPH</name>
<keyword evidence="2 3" id="KW-0862">Zinc</keyword>
<dbReference type="SUPFAM" id="SSF57716">
    <property type="entry name" value="Glucocorticoid receptor-like (DNA-binding domain)"/>
    <property type="match status" value="1"/>
</dbReference>
<sequence length="67" mass="7523">MSKPVQIKSPEGKSRCPICDKPTAEDFRPFCSKRCADVDLHRWLNSSYVIQTEEEADDSMASGSSEQ</sequence>
<proteinExistence type="inferred from homology"/>
<keyword evidence="1 3" id="KW-0479">Metal-binding</keyword>
<accession>A0ABV0BHP5</accession>
<reference evidence="4 5" key="1">
    <citation type="submission" date="2024-04" db="EMBL/GenBank/DDBJ databases">
        <title>A novel species isolated from cricket.</title>
        <authorList>
            <person name="Wang H.-C."/>
        </authorList>
    </citation>
    <scope>NUCLEOTIDE SEQUENCE [LARGE SCALE GENOMIC DNA]</scope>
    <source>
        <strain evidence="4 5">WL0021</strain>
    </source>
</reference>
<keyword evidence="5" id="KW-1185">Reference proteome</keyword>
<dbReference type="RefSeq" id="WP_346336499.1">
    <property type="nucleotide sequence ID" value="NZ_JBBYXI010000002.1"/>
</dbReference>
<evidence type="ECO:0000313" key="4">
    <source>
        <dbReference type="EMBL" id="MEN3930493.1"/>
    </source>
</evidence>
<dbReference type="EMBL" id="JBBYXI010000002">
    <property type="protein sequence ID" value="MEN3930493.1"/>
    <property type="molecule type" value="Genomic_DNA"/>
</dbReference>
<organism evidence="4 5">
    <name type="scientific">Hohaiivirga grylli</name>
    <dbReference type="NCBI Taxonomy" id="3133970"/>
    <lineage>
        <taxon>Bacteria</taxon>
        <taxon>Pseudomonadati</taxon>
        <taxon>Pseudomonadota</taxon>
        <taxon>Alphaproteobacteria</taxon>
        <taxon>Hyphomicrobiales</taxon>
        <taxon>Methylobacteriaceae</taxon>
        <taxon>Hohaiivirga</taxon>
    </lineage>
</organism>
<evidence type="ECO:0000256" key="3">
    <source>
        <dbReference type="HAMAP-Rule" id="MF_00649"/>
    </source>
</evidence>
<dbReference type="Gene3D" id="3.30.50.10">
    <property type="entry name" value="Erythroid Transcription Factor GATA-1, subunit A"/>
    <property type="match status" value="1"/>
</dbReference>
<comment type="similarity">
    <text evidence="3">Belongs to the DNA gyrase inhibitor YacG family.</text>
</comment>
<feature type="binding site" evidence="3">
    <location>
        <position position="31"/>
    </location>
    <ligand>
        <name>Zn(2+)</name>
        <dbReference type="ChEBI" id="CHEBI:29105"/>
    </ligand>
</feature>
<gene>
    <name evidence="3 4" type="primary">yacG</name>
    <name evidence="4" type="ORF">WJT86_05365</name>
</gene>
<dbReference type="Pfam" id="PF03884">
    <property type="entry name" value="YacG"/>
    <property type="match status" value="1"/>
</dbReference>
<comment type="subunit">
    <text evidence="3">Interacts with GyrB.</text>
</comment>
<feature type="binding site" evidence="3">
    <location>
        <position position="19"/>
    </location>
    <ligand>
        <name>Zn(2+)</name>
        <dbReference type="ChEBI" id="CHEBI:29105"/>
    </ligand>
</feature>
<comment type="caution">
    <text evidence="4">The sequence shown here is derived from an EMBL/GenBank/DDBJ whole genome shotgun (WGS) entry which is preliminary data.</text>
</comment>
<feature type="binding site" evidence="3">
    <location>
        <position position="16"/>
    </location>
    <ligand>
        <name>Zn(2+)</name>
        <dbReference type="ChEBI" id="CHEBI:29105"/>
    </ligand>
</feature>
<comment type="function">
    <text evidence="3">Inhibits all the catalytic activities of DNA gyrase by preventing its interaction with DNA. Acts by binding directly to the C-terminal domain of GyrB, which probably disrupts DNA binding by the gyrase.</text>
</comment>
<dbReference type="Proteomes" id="UP001418637">
    <property type="component" value="Unassembled WGS sequence"/>
</dbReference>
<comment type="cofactor">
    <cofactor evidence="3">
        <name>Zn(2+)</name>
        <dbReference type="ChEBI" id="CHEBI:29105"/>
    </cofactor>
    <text evidence="3">Binds 1 zinc ion.</text>
</comment>
<dbReference type="HAMAP" id="MF_00649">
    <property type="entry name" value="DNA_gyrase_inhibitor_YacG"/>
    <property type="match status" value="1"/>
</dbReference>
<protein>
    <recommendedName>
        <fullName evidence="3">DNA gyrase inhibitor YacG</fullName>
    </recommendedName>
</protein>
<dbReference type="InterPro" id="IPR013088">
    <property type="entry name" value="Znf_NHR/GATA"/>
</dbReference>
<evidence type="ECO:0000256" key="2">
    <source>
        <dbReference type="ARBA" id="ARBA00022833"/>
    </source>
</evidence>
<evidence type="ECO:0000256" key="1">
    <source>
        <dbReference type="ARBA" id="ARBA00022723"/>
    </source>
</evidence>